<dbReference type="PROSITE" id="PS00101">
    <property type="entry name" value="HEXAPEP_TRANSFERASES"/>
    <property type="match status" value="1"/>
</dbReference>
<keyword evidence="1" id="KW-0808">Transferase</keyword>
<evidence type="ECO:0000313" key="4">
    <source>
        <dbReference type="EMBL" id="MEZ7514290.1"/>
    </source>
</evidence>
<dbReference type="PANTHER" id="PTHR23416">
    <property type="entry name" value="SIALIC ACID SYNTHASE-RELATED"/>
    <property type="match status" value="1"/>
</dbReference>
<dbReference type="CDD" id="cd04647">
    <property type="entry name" value="LbH_MAT_like"/>
    <property type="match status" value="1"/>
</dbReference>
<dbReference type="Proteomes" id="UP001568894">
    <property type="component" value="Unassembled WGS sequence"/>
</dbReference>
<dbReference type="RefSeq" id="WP_371567956.1">
    <property type="nucleotide sequence ID" value="NZ_JASMRN010000002.1"/>
</dbReference>
<sequence length="198" mass="22294">MLKNYGLYGILQLIYFKIRTKLLFSKARLIRFPFRIRGKKFIIIGQGFTTGFNCRLDAFNIFDKIEPLIKIGKNVQINDDVHIGAIDKIEIRDNVLIASKVFITDHDHGVYSGVNCDSPLSIPDKRLLHSKAVIIEKNVWIGEFVSILKGVTIGEGAIIGTMSVVNRNIPAYTIAVGSPAKVIKKYDFNKKEWLAVKS</sequence>
<dbReference type="SUPFAM" id="SSF51161">
    <property type="entry name" value="Trimeric LpxA-like enzymes"/>
    <property type="match status" value="1"/>
</dbReference>
<dbReference type="EMBL" id="JASMRN010000002">
    <property type="protein sequence ID" value="MEZ7514290.1"/>
    <property type="molecule type" value="Genomic_DNA"/>
</dbReference>
<keyword evidence="5" id="KW-1185">Reference proteome</keyword>
<name>A0ABV4K9G0_9FLAO</name>
<evidence type="ECO:0000313" key="5">
    <source>
        <dbReference type="Proteomes" id="UP001568894"/>
    </source>
</evidence>
<keyword evidence="2" id="KW-0677">Repeat</keyword>
<dbReference type="Gene3D" id="2.160.10.10">
    <property type="entry name" value="Hexapeptide repeat proteins"/>
    <property type="match status" value="1"/>
</dbReference>
<dbReference type="InterPro" id="IPR001451">
    <property type="entry name" value="Hexapep"/>
</dbReference>
<dbReference type="InterPro" id="IPR011004">
    <property type="entry name" value="Trimer_LpxA-like_sf"/>
</dbReference>
<dbReference type="InterPro" id="IPR051159">
    <property type="entry name" value="Hexapeptide_acetyltransf"/>
</dbReference>
<dbReference type="Pfam" id="PF00132">
    <property type="entry name" value="Hexapep"/>
    <property type="match status" value="1"/>
</dbReference>
<evidence type="ECO:0000256" key="1">
    <source>
        <dbReference type="ARBA" id="ARBA00022679"/>
    </source>
</evidence>
<accession>A0ABV4K9G0</accession>
<gene>
    <name evidence="4" type="ORF">QO192_03230</name>
</gene>
<proteinExistence type="predicted"/>
<dbReference type="InterPro" id="IPR018357">
    <property type="entry name" value="Hexapep_transf_CS"/>
</dbReference>
<reference evidence="4 5" key="1">
    <citation type="submission" date="2023-05" db="EMBL/GenBank/DDBJ databases">
        <title>Adaptations of aquatic viruses from atmosphere-close ecosystems of the Central Arctic Ocean.</title>
        <authorList>
            <person name="Rahlff J."/>
            <person name="Holmfeldt K."/>
        </authorList>
    </citation>
    <scope>NUCLEOTIDE SEQUENCE [LARGE SCALE GENOMIC DNA]</scope>
    <source>
        <strain evidence="4 5">Arc14</strain>
    </source>
</reference>
<comment type="caution">
    <text evidence="4">The sequence shown here is derived from an EMBL/GenBank/DDBJ whole genome shotgun (WGS) entry which is preliminary data.</text>
</comment>
<keyword evidence="3" id="KW-0012">Acyltransferase</keyword>
<evidence type="ECO:0000256" key="3">
    <source>
        <dbReference type="ARBA" id="ARBA00023315"/>
    </source>
</evidence>
<protein>
    <submittedName>
        <fullName evidence="4">Acetyltransferase</fullName>
    </submittedName>
</protein>
<dbReference type="PANTHER" id="PTHR23416:SF78">
    <property type="entry name" value="LIPOPOLYSACCHARIDE BIOSYNTHESIS O-ACETYL TRANSFERASE WBBJ-RELATED"/>
    <property type="match status" value="1"/>
</dbReference>
<organism evidence="4 5">
    <name type="scientific">Flavobacterium frigidarium</name>
    <dbReference type="NCBI Taxonomy" id="99286"/>
    <lineage>
        <taxon>Bacteria</taxon>
        <taxon>Pseudomonadati</taxon>
        <taxon>Bacteroidota</taxon>
        <taxon>Flavobacteriia</taxon>
        <taxon>Flavobacteriales</taxon>
        <taxon>Flavobacteriaceae</taxon>
        <taxon>Flavobacterium</taxon>
    </lineage>
</organism>
<evidence type="ECO:0000256" key="2">
    <source>
        <dbReference type="ARBA" id="ARBA00022737"/>
    </source>
</evidence>